<accession>A0A2A4J044</accession>
<dbReference type="InterPro" id="IPR016181">
    <property type="entry name" value="Acyl_CoA_acyltransferase"/>
</dbReference>
<dbReference type="AlphaFoldDB" id="A0A2A4J044"/>
<gene>
    <name evidence="1" type="ORF">B5V51_9062</name>
</gene>
<dbReference type="STRING" id="7102.A0A2A4J044"/>
<name>A0A2A4J044_HELVI</name>
<proteinExistence type="predicted"/>
<evidence type="ECO:0008006" key="2">
    <source>
        <dbReference type="Google" id="ProtNLM"/>
    </source>
</evidence>
<organism evidence="1">
    <name type="scientific">Heliothis virescens</name>
    <name type="common">Tobacco budworm moth</name>
    <dbReference type="NCBI Taxonomy" id="7102"/>
    <lineage>
        <taxon>Eukaryota</taxon>
        <taxon>Metazoa</taxon>
        <taxon>Ecdysozoa</taxon>
        <taxon>Arthropoda</taxon>
        <taxon>Hexapoda</taxon>
        <taxon>Insecta</taxon>
        <taxon>Pterygota</taxon>
        <taxon>Neoptera</taxon>
        <taxon>Endopterygota</taxon>
        <taxon>Lepidoptera</taxon>
        <taxon>Glossata</taxon>
        <taxon>Ditrysia</taxon>
        <taxon>Noctuoidea</taxon>
        <taxon>Noctuidae</taxon>
        <taxon>Heliothinae</taxon>
        <taxon>Heliothis</taxon>
    </lineage>
</organism>
<dbReference type="SUPFAM" id="SSF55729">
    <property type="entry name" value="Acyl-CoA N-acyltransferases (Nat)"/>
    <property type="match status" value="1"/>
</dbReference>
<evidence type="ECO:0000313" key="1">
    <source>
        <dbReference type="EMBL" id="PCG65527.1"/>
    </source>
</evidence>
<comment type="caution">
    <text evidence="1">The sequence shown here is derived from an EMBL/GenBank/DDBJ whole genome shotgun (WGS) entry which is preliminary data.</text>
</comment>
<dbReference type="EMBL" id="NWSH01004058">
    <property type="protein sequence ID" value="PCG65527.1"/>
    <property type="molecule type" value="Genomic_DNA"/>
</dbReference>
<sequence length="209" mass="24357">MPEYLYEKVVQYYIDYFVKEECTIKAAGIPNNEEAIKEIHGPLLRPLEYYDEGYHIVVCCLDNDDEQIKEIMGVSMMALETKGDEIKYNFKTKEMTKLFEIVYGLASYYDEMRAFDLERSFGDRGLFVCPNYRGLGIARELLKVRRMICKEHGIPINGAWMTSYGTQKAAERDGWETVCEIPYEELEKQYGVTYDADAKSTKFMIARIE</sequence>
<protein>
    <recommendedName>
        <fullName evidence="2">N-acetyltransferase domain-containing protein</fullName>
    </recommendedName>
</protein>
<dbReference type="Gene3D" id="3.40.630.30">
    <property type="match status" value="1"/>
</dbReference>
<reference evidence="1" key="1">
    <citation type="submission" date="2017-09" db="EMBL/GenBank/DDBJ databases">
        <title>Contemporary evolution of a Lepidopteran species, Heliothis virescens, in response to modern agricultural practices.</title>
        <authorList>
            <person name="Fritz M.L."/>
            <person name="Deyonke A.M."/>
            <person name="Papanicolaou A."/>
            <person name="Micinski S."/>
            <person name="Westbrook J."/>
            <person name="Gould F."/>
        </authorList>
    </citation>
    <scope>NUCLEOTIDE SEQUENCE [LARGE SCALE GENOMIC DNA]</scope>
    <source>
        <strain evidence="1">HvINT-</strain>
        <tissue evidence="1">Whole body</tissue>
    </source>
</reference>
<dbReference type="CDD" id="cd04301">
    <property type="entry name" value="NAT_SF"/>
    <property type="match status" value="1"/>
</dbReference>